<evidence type="ECO:0000313" key="3">
    <source>
        <dbReference type="Proteomes" id="UP000594638"/>
    </source>
</evidence>
<dbReference type="InterPro" id="IPR000270">
    <property type="entry name" value="PB1_dom"/>
</dbReference>
<keyword evidence="3" id="KW-1185">Reference proteome</keyword>
<comment type="caution">
    <text evidence="2">The sequence shown here is derived from an EMBL/GenBank/DDBJ whole genome shotgun (WGS) entry which is preliminary data.</text>
</comment>
<feature type="domain" description="PB1" evidence="1">
    <location>
        <begin position="8"/>
        <end position="46"/>
    </location>
</feature>
<dbReference type="InterPro" id="IPR053198">
    <property type="entry name" value="Gynoecium_Dev_Regulator"/>
</dbReference>
<evidence type="ECO:0000259" key="1">
    <source>
        <dbReference type="Pfam" id="PF00564"/>
    </source>
</evidence>
<dbReference type="EMBL" id="CACTIH010004001">
    <property type="protein sequence ID" value="CAA2988529.1"/>
    <property type="molecule type" value="Genomic_DNA"/>
</dbReference>
<evidence type="ECO:0000313" key="2">
    <source>
        <dbReference type="EMBL" id="CAA2988529.1"/>
    </source>
</evidence>
<dbReference type="AlphaFoldDB" id="A0A8S0S9Z7"/>
<keyword evidence="2" id="KW-0808">Transferase</keyword>
<reference evidence="2 3" key="1">
    <citation type="submission" date="2019-12" db="EMBL/GenBank/DDBJ databases">
        <authorList>
            <person name="Alioto T."/>
            <person name="Alioto T."/>
            <person name="Gomez Garrido J."/>
        </authorList>
    </citation>
    <scope>NUCLEOTIDE SEQUENCE [LARGE SCALE GENOMIC DNA]</scope>
</reference>
<dbReference type="GO" id="GO:0016301">
    <property type="term" value="F:kinase activity"/>
    <property type="evidence" value="ECO:0007669"/>
    <property type="project" value="UniProtKB-KW"/>
</dbReference>
<proteinExistence type="predicted"/>
<gene>
    <name evidence="2" type="ORF">OLEA9_A077688</name>
</gene>
<dbReference type="SUPFAM" id="SSF54277">
    <property type="entry name" value="CAD &amp; PB1 domains"/>
    <property type="match status" value="1"/>
</dbReference>
<organism evidence="2 3">
    <name type="scientific">Olea europaea subsp. europaea</name>
    <dbReference type="NCBI Taxonomy" id="158383"/>
    <lineage>
        <taxon>Eukaryota</taxon>
        <taxon>Viridiplantae</taxon>
        <taxon>Streptophyta</taxon>
        <taxon>Embryophyta</taxon>
        <taxon>Tracheophyta</taxon>
        <taxon>Spermatophyta</taxon>
        <taxon>Magnoliopsida</taxon>
        <taxon>eudicotyledons</taxon>
        <taxon>Gunneridae</taxon>
        <taxon>Pentapetalae</taxon>
        <taxon>asterids</taxon>
        <taxon>lamiids</taxon>
        <taxon>Lamiales</taxon>
        <taxon>Oleaceae</taxon>
        <taxon>Oleeae</taxon>
        <taxon>Olea</taxon>
    </lineage>
</organism>
<protein>
    <submittedName>
        <fullName evidence="2">Serine threonine kinase, isoform 5</fullName>
    </submittedName>
</protein>
<dbReference type="Gramene" id="OE9A077688T1">
    <property type="protein sequence ID" value="OE9A077688C1"/>
    <property type="gene ID" value="OE9A077688"/>
</dbReference>
<dbReference type="PANTHER" id="PTHR31066">
    <property type="entry name" value="OS05G0427100 PROTEIN-RELATED"/>
    <property type="match status" value="1"/>
</dbReference>
<dbReference type="OrthoDB" id="4062651at2759"/>
<accession>A0A8S0S9Z7</accession>
<dbReference type="Pfam" id="PF00564">
    <property type="entry name" value="PB1"/>
    <property type="match status" value="1"/>
</dbReference>
<dbReference type="PANTHER" id="PTHR31066:SF85">
    <property type="entry name" value="OS02G0809100 PROTEIN"/>
    <property type="match status" value="1"/>
</dbReference>
<keyword evidence="2" id="KW-0418">Kinase</keyword>
<sequence>MGRMRELFEGVTMLKYQQPDEDLDALVSVVNDDDVTNMMEEYDKLCLGDGITSEHHVQSPCTHREDPHYVRAGTDFGSQVLQDQLLASGSQIQVPTYAYGADNLYQVPYGHIPTHALRRNAHSPIQGVLTGETSISPQIANGCISNGFISGEVEDPFTKFDSELLVDDKLVPQNIFGLGSRNDKVTESVRVEGNGVHGGCKETNLEAGVKEVKDKVQEDAGLGIELNAIAKEDDHNVKHEVDGTGDLKIDFDNDNVNISKIEPTKAEAEAIDRGLQWKGSNIAIKRIKASCFAGKPSERERLVCFR</sequence>
<name>A0A8S0S9Z7_OLEEU</name>
<dbReference type="Proteomes" id="UP000594638">
    <property type="component" value="Unassembled WGS sequence"/>
</dbReference>